<dbReference type="Gramene" id="EME31512">
    <property type="protein sequence ID" value="EME31512"/>
    <property type="gene ID" value="Gasu_11880"/>
</dbReference>
<sequence>MRREGEIHESLDSVFPRVSPLVQSFLKTEELFQNIVEKSRQVDYTVQSTIELAEFTVLSLHSARDTVVQGFSSQGSSSHGPESA</sequence>
<dbReference type="RefSeq" id="XP_005708032.1">
    <property type="nucleotide sequence ID" value="XM_005707975.1"/>
</dbReference>
<dbReference type="EMBL" id="KB454491">
    <property type="protein sequence ID" value="EME31512.1"/>
    <property type="molecule type" value="Genomic_DNA"/>
</dbReference>
<dbReference type="GeneID" id="17090152"/>
<evidence type="ECO:0000313" key="1">
    <source>
        <dbReference type="EMBL" id="EME31512.1"/>
    </source>
</evidence>
<keyword evidence="2" id="KW-1185">Reference proteome</keyword>
<reference evidence="2" key="1">
    <citation type="journal article" date="2013" name="Science">
        <title>Gene transfer from bacteria and archaea facilitated evolution of an extremophilic eukaryote.</title>
        <authorList>
            <person name="Schonknecht G."/>
            <person name="Chen W.H."/>
            <person name="Ternes C.M."/>
            <person name="Barbier G.G."/>
            <person name="Shrestha R.P."/>
            <person name="Stanke M."/>
            <person name="Brautigam A."/>
            <person name="Baker B.J."/>
            <person name="Banfield J.F."/>
            <person name="Garavito R.M."/>
            <person name="Carr K."/>
            <person name="Wilkerson C."/>
            <person name="Rensing S.A."/>
            <person name="Gagneul D."/>
            <person name="Dickenson N.E."/>
            <person name="Oesterhelt C."/>
            <person name="Lercher M.J."/>
            <person name="Weber A.P."/>
        </authorList>
    </citation>
    <scope>NUCLEOTIDE SEQUENCE [LARGE SCALE GENOMIC DNA]</scope>
    <source>
        <strain evidence="2">074W</strain>
    </source>
</reference>
<dbReference type="KEGG" id="gsl:Gasu_11880"/>
<dbReference type="AlphaFoldDB" id="M2XMU5"/>
<organism evidence="1 2">
    <name type="scientific">Galdieria sulphuraria</name>
    <name type="common">Red alga</name>
    <dbReference type="NCBI Taxonomy" id="130081"/>
    <lineage>
        <taxon>Eukaryota</taxon>
        <taxon>Rhodophyta</taxon>
        <taxon>Bangiophyceae</taxon>
        <taxon>Galdieriales</taxon>
        <taxon>Galdieriaceae</taxon>
        <taxon>Galdieria</taxon>
    </lineage>
</organism>
<dbReference type="OrthoDB" id="10359349at2759"/>
<accession>M2XMU5</accession>
<evidence type="ECO:0000313" key="2">
    <source>
        <dbReference type="Proteomes" id="UP000030680"/>
    </source>
</evidence>
<gene>
    <name evidence="1" type="ORF">Gasu_11880</name>
</gene>
<dbReference type="Proteomes" id="UP000030680">
    <property type="component" value="Unassembled WGS sequence"/>
</dbReference>
<protein>
    <submittedName>
        <fullName evidence="1">Uncharacterized protein</fullName>
    </submittedName>
</protein>
<name>M2XMU5_GALSU</name>
<proteinExistence type="predicted"/>